<dbReference type="Gene3D" id="3.30.360.10">
    <property type="entry name" value="Dihydrodipicolinate Reductase, domain 2"/>
    <property type="match status" value="1"/>
</dbReference>
<dbReference type="CDD" id="cd17895">
    <property type="entry name" value="AGPR_1_N"/>
    <property type="match status" value="1"/>
</dbReference>
<dbReference type="RefSeq" id="WP_026800488.1">
    <property type="nucleotide sequence ID" value="NZ_AULI01000008.1"/>
</dbReference>
<accession>A0A0A5GK32</accession>
<dbReference type="InterPro" id="IPR036291">
    <property type="entry name" value="NAD(P)-bd_dom_sf"/>
</dbReference>
<evidence type="ECO:0000313" key="11">
    <source>
        <dbReference type="Proteomes" id="UP000030528"/>
    </source>
</evidence>
<evidence type="ECO:0000259" key="9">
    <source>
        <dbReference type="SMART" id="SM00859"/>
    </source>
</evidence>
<dbReference type="GO" id="GO:0005737">
    <property type="term" value="C:cytoplasm"/>
    <property type="evidence" value="ECO:0007669"/>
    <property type="project" value="UniProtKB-SubCell"/>
</dbReference>
<dbReference type="PROSITE" id="PS01224">
    <property type="entry name" value="ARGC"/>
    <property type="match status" value="1"/>
</dbReference>
<name>A0A0A5GK32_9BACI</name>
<dbReference type="PANTHER" id="PTHR32338:SF10">
    <property type="entry name" value="N-ACETYL-GAMMA-GLUTAMYL-PHOSPHATE REDUCTASE, CHLOROPLASTIC-RELATED"/>
    <property type="match status" value="1"/>
</dbReference>
<evidence type="ECO:0000256" key="1">
    <source>
        <dbReference type="ARBA" id="ARBA00004862"/>
    </source>
</evidence>
<gene>
    <name evidence="7" type="primary">argC</name>
    <name evidence="10" type="ORF">N781_16595</name>
</gene>
<protein>
    <recommendedName>
        <fullName evidence="7">N-acetyl-gamma-glutamyl-phosphate reductase</fullName>
        <shortName evidence="7">AGPR</shortName>
        <ecNumber evidence="7">1.2.1.38</ecNumber>
    </recommendedName>
    <alternativeName>
        <fullName evidence="7">N-acetyl-glutamate semialdehyde dehydrogenase</fullName>
        <shortName evidence="7">NAGSA dehydrogenase</shortName>
    </alternativeName>
</protein>
<dbReference type="PANTHER" id="PTHR32338">
    <property type="entry name" value="N-ACETYL-GAMMA-GLUTAMYL-PHOSPHATE REDUCTASE, CHLOROPLASTIC-RELATED-RELATED"/>
    <property type="match status" value="1"/>
</dbReference>
<dbReference type="EC" id="1.2.1.38" evidence="7"/>
<dbReference type="GO" id="GO:0070401">
    <property type="term" value="F:NADP+ binding"/>
    <property type="evidence" value="ECO:0007669"/>
    <property type="project" value="InterPro"/>
</dbReference>
<keyword evidence="2 7" id="KW-0055">Arginine biosynthesis</keyword>
<dbReference type="STRING" id="1385510.GCA_000425205_02115"/>
<evidence type="ECO:0000256" key="5">
    <source>
        <dbReference type="ARBA" id="ARBA00023002"/>
    </source>
</evidence>
<dbReference type="SUPFAM" id="SSF55347">
    <property type="entry name" value="Glyceraldehyde-3-phosphate dehydrogenase-like, C-terminal domain"/>
    <property type="match status" value="1"/>
</dbReference>
<dbReference type="Gene3D" id="3.40.50.720">
    <property type="entry name" value="NAD(P)-binding Rossmann-like Domain"/>
    <property type="match status" value="1"/>
</dbReference>
<dbReference type="CDD" id="cd23934">
    <property type="entry name" value="AGPR_1_C"/>
    <property type="match status" value="1"/>
</dbReference>
<evidence type="ECO:0000313" key="10">
    <source>
        <dbReference type="EMBL" id="KGX92369.1"/>
    </source>
</evidence>
<dbReference type="OrthoDB" id="9801289at2"/>
<feature type="active site" evidence="7 8">
    <location>
        <position position="149"/>
    </location>
</feature>
<keyword evidence="3 7" id="KW-0028">Amino-acid biosynthesis</keyword>
<dbReference type="EMBL" id="AVPE01000006">
    <property type="protein sequence ID" value="KGX92369.1"/>
    <property type="molecule type" value="Genomic_DNA"/>
</dbReference>
<keyword evidence="5 7" id="KW-0560">Oxidoreductase</keyword>
<evidence type="ECO:0000256" key="3">
    <source>
        <dbReference type="ARBA" id="ARBA00022605"/>
    </source>
</evidence>
<comment type="pathway">
    <text evidence="1 7">Amino-acid biosynthesis; L-arginine biosynthesis; N(2)-acetyl-L-ornithine from L-glutamate: step 3/4.</text>
</comment>
<feature type="domain" description="Semialdehyde dehydrogenase NAD-binding" evidence="9">
    <location>
        <begin position="2"/>
        <end position="141"/>
    </location>
</feature>
<organism evidence="10 11">
    <name type="scientific">Pontibacillus halophilus JSM 076056 = DSM 19796</name>
    <dbReference type="NCBI Taxonomy" id="1385510"/>
    <lineage>
        <taxon>Bacteria</taxon>
        <taxon>Bacillati</taxon>
        <taxon>Bacillota</taxon>
        <taxon>Bacilli</taxon>
        <taxon>Bacillales</taxon>
        <taxon>Bacillaceae</taxon>
        <taxon>Pontibacillus</taxon>
    </lineage>
</organism>
<evidence type="ECO:0000256" key="8">
    <source>
        <dbReference type="PROSITE-ProRule" id="PRU10010"/>
    </source>
</evidence>
<comment type="function">
    <text evidence="7">Catalyzes the NADPH-dependent reduction of N-acetyl-5-glutamyl phosphate to yield N-acetyl-L-glutamate 5-semialdehyde.</text>
</comment>
<dbReference type="InterPro" id="IPR058924">
    <property type="entry name" value="AGPR_dimerisation_dom"/>
</dbReference>
<keyword evidence="11" id="KW-1185">Reference proteome</keyword>
<dbReference type="GO" id="GO:0051287">
    <property type="term" value="F:NAD binding"/>
    <property type="evidence" value="ECO:0007669"/>
    <property type="project" value="InterPro"/>
</dbReference>
<comment type="catalytic activity">
    <reaction evidence="6 7">
        <text>N-acetyl-L-glutamate 5-semialdehyde + phosphate + NADP(+) = N-acetyl-L-glutamyl 5-phosphate + NADPH + H(+)</text>
        <dbReference type="Rhea" id="RHEA:21588"/>
        <dbReference type="ChEBI" id="CHEBI:15378"/>
        <dbReference type="ChEBI" id="CHEBI:29123"/>
        <dbReference type="ChEBI" id="CHEBI:43474"/>
        <dbReference type="ChEBI" id="CHEBI:57783"/>
        <dbReference type="ChEBI" id="CHEBI:57936"/>
        <dbReference type="ChEBI" id="CHEBI:58349"/>
        <dbReference type="EC" id="1.2.1.38"/>
    </reaction>
</comment>
<dbReference type="InterPro" id="IPR023013">
    <property type="entry name" value="AGPR_AS"/>
</dbReference>
<comment type="similarity">
    <text evidence="7">Belongs to the NAGSA dehydrogenase family. Type 1 subfamily.</text>
</comment>
<evidence type="ECO:0000256" key="6">
    <source>
        <dbReference type="ARBA" id="ARBA00050557"/>
    </source>
</evidence>
<evidence type="ECO:0000256" key="2">
    <source>
        <dbReference type="ARBA" id="ARBA00022571"/>
    </source>
</evidence>
<dbReference type="Pfam" id="PF22698">
    <property type="entry name" value="Semialdhyde_dhC_1"/>
    <property type="match status" value="1"/>
</dbReference>
<dbReference type="GO" id="GO:0003942">
    <property type="term" value="F:N-acetyl-gamma-glutamyl-phosphate reductase activity"/>
    <property type="evidence" value="ECO:0007669"/>
    <property type="project" value="UniProtKB-UniRule"/>
</dbReference>
<dbReference type="HAMAP" id="MF_00150">
    <property type="entry name" value="ArgC_type1"/>
    <property type="match status" value="1"/>
</dbReference>
<evidence type="ECO:0000256" key="4">
    <source>
        <dbReference type="ARBA" id="ARBA00022857"/>
    </source>
</evidence>
<dbReference type="AlphaFoldDB" id="A0A0A5GK32"/>
<proteinExistence type="inferred from homology"/>
<dbReference type="Proteomes" id="UP000030528">
    <property type="component" value="Unassembled WGS sequence"/>
</dbReference>
<dbReference type="SUPFAM" id="SSF51735">
    <property type="entry name" value="NAD(P)-binding Rossmann-fold domains"/>
    <property type="match status" value="1"/>
</dbReference>
<dbReference type="InterPro" id="IPR000534">
    <property type="entry name" value="Semialdehyde_DH_NAD-bd"/>
</dbReference>
<dbReference type="GO" id="GO:0006526">
    <property type="term" value="P:L-arginine biosynthetic process"/>
    <property type="evidence" value="ECO:0007669"/>
    <property type="project" value="UniProtKB-UniRule"/>
</dbReference>
<dbReference type="FunFam" id="3.30.360.10:FF:000014">
    <property type="entry name" value="N-acetyl-gamma-glutamyl-phosphate reductase"/>
    <property type="match status" value="1"/>
</dbReference>
<keyword evidence="7" id="KW-0963">Cytoplasm</keyword>
<dbReference type="NCBIfam" id="TIGR01850">
    <property type="entry name" value="argC"/>
    <property type="match status" value="1"/>
</dbReference>
<reference evidence="10 11" key="1">
    <citation type="submission" date="2013-08" db="EMBL/GenBank/DDBJ databases">
        <authorList>
            <person name="Huang J."/>
            <person name="Wang G."/>
        </authorList>
    </citation>
    <scope>NUCLEOTIDE SEQUENCE [LARGE SCALE GENOMIC DNA]</scope>
    <source>
        <strain evidence="10 11">JSM 076056</strain>
    </source>
</reference>
<comment type="caution">
    <text evidence="10">The sequence shown here is derived from an EMBL/GenBank/DDBJ whole genome shotgun (WGS) entry which is preliminary data.</text>
</comment>
<dbReference type="eggNOG" id="COG0002">
    <property type="taxonomic scope" value="Bacteria"/>
</dbReference>
<keyword evidence="4 7" id="KW-0521">NADP</keyword>
<dbReference type="InterPro" id="IPR050085">
    <property type="entry name" value="AGPR"/>
</dbReference>
<dbReference type="SMART" id="SM00859">
    <property type="entry name" value="Semialdhyde_dh"/>
    <property type="match status" value="1"/>
</dbReference>
<sequence length="345" mass="37781">MKVGILGGSGYGGLELIRLLLMHPYVEIEKVVSPSYAGQELSSVFPHLNQVELPSFVELDALEVAEGVDLIFFATPADVSATYIPTFHGLGVPCIDLSGGFRLRDGAVFEEWYNHASPSSELLREAVYGLTELNPEQIEHANIIANPGCYPTATLLGLLPIMKEKWLSRNSIIIDGKSGVSGAGRKVGLGTHFAEVNENISAYKVNEHQHIPEIEQVLSELVKKETRVSFTTHLIPLTRGMMCTLYVGMKESHSTAEIIALYEAYYENHPFVRIFSEGTFPTPKGVAGTNYCDIGLSVDHRTKRITIVSCIDNLMKGAAGQAVQNMNVRFGFPEKTGLVLTPVFP</sequence>
<dbReference type="UniPathway" id="UPA00068">
    <property type="reaction ID" value="UER00108"/>
</dbReference>
<dbReference type="InterPro" id="IPR000706">
    <property type="entry name" value="AGPR_type-1"/>
</dbReference>
<comment type="subcellular location">
    <subcellularLocation>
        <location evidence="7">Cytoplasm</location>
    </subcellularLocation>
</comment>
<evidence type="ECO:0000256" key="7">
    <source>
        <dbReference type="HAMAP-Rule" id="MF_00150"/>
    </source>
</evidence>
<dbReference type="Pfam" id="PF01118">
    <property type="entry name" value="Semialdhyde_dh"/>
    <property type="match status" value="1"/>
</dbReference>